<evidence type="ECO:0000313" key="2">
    <source>
        <dbReference type="Proteomes" id="UP000821845"/>
    </source>
</evidence>
<accession>A0ACB7SWL4</accession>
<proteinExistence type="predicted"/>
<name>A0ACB7SWL4_HYAAI</name>
<organism evidence="1 2">
    <name type="scientific">Hyalomma asiaticum</name>
    <name type="common">Tick</name>
    <dbReference type="NCBI Taxonomy" id="266040"/>
    <lineage>
        <taxon>Eukaryota</taxon>
        <taxon>Metazoa</taxon>
        <taxon>Ecdysozoa</taxon>
        <taxon>Arthropoda</taxon>
        <taxon>Chelicerata</taxon>
        <taxon>Arachnida</taxon>
        <taxon>Acari</taxon>
        <taxon>Parasitiformes</taxon>
        <taxon>Ixodida</taxon>
        <taxon>Ixodoidea</taxon>
        <taxon>Ixodidae</taxon>
        <taxon>Hyalomminae</taxon>
        <taxon>Hyalomma</taxon>
    </lineage>
</organism>
<sequence length="438" mass="48353">MDAPPPWQRDRLRSSARHHARAEDAEAFIAARGGDAPSSAAQRRRSSALSPEDVLRLRSVSLPAWSPLCAQKSRASSVASCARRTARGSSAAAAATRRSQEEAVLAAAAAGMAAARAAGRTPYVPVGHEQDPGDVAMGRTGYTCVRRTLCCYNLLFWVLGCGMTGVGVWLHVAYGGYSTLLPTHRVLSADGLCLTAGAITFLVAFLGCCGAWFQSRCMLATYFVLVILIFLLEFAAGTLGFIYRRHIGQSLMEELKVGIEHKYDPDSDNGLAELWDQIHTKFECCGVHSYRDWHRISAWPNEEWVPQSCCLEEFVNGTACATSKNPRLIHEGGCYRKLHLWIMKRLYIVGIVCMSFAFVQLFGLISAMLLLCTSAEKKKKKKYNSRCCRLPWLFVLNESKNAGKMIPPLLSSLFKQESVVFVTVNGNQCWLLLWTKAI</sequence>
<dbReference type="EMBL" id="CM023483">
    <property type="protein sequence ID" value="KAH6937044.1"/>
    <property type="molecule type" value="Genomic_DNA"/>
</dbReference>
<reference evidence="1" key="1">
    <citation type="submission" date="2020-05" db="EMBL/GenBank/DDBJ databases">
        <title>Large-scale comparative analyses of tick genomes elucidate their genetic diversity and vector capacities.</title>
        <authorList>
            <person name="Jia N."/>
            <person name="Wang J."/>
            <person name="Shi W."/>
            <person name="Du L."/>
            <person name="Sun Y."/>
            <person name="Zhan W."/>
            <person name="Jiang J."/>
            <person name="Wang Q."/>
            <person name="Zhang B."/>
            <person name="Ji P."/>
            <person name="Sakyi L.B."/>
            <person name="Cui X."/>
            <person name="Yuan T."/>
            <person name="Jiang B."/>
            <person name="Yang W."/>
            <person name="Lam T.T.-Y."/>
            <person name="Chang Q."/>
            <person name="Ding S."/>
            <person name="Wang X."/>
            <person name="Zhu J."/>
            <person name="Ruan X."/>
            <person name="Zhao L."/>
            <person name="Wei J."/>
            <person name="Que T."/>
            <person name="Du C."/>
            <person name="Cheng J."/>
            <person name="Dai P."/>
            <person name="Han X."/>
            <person name="Huang E."/>
            <person name="Gao Y."/>
            <person name="Liu J."/>
            <person name="Shao H."/>
            <person name="Ye R."/>
            <person name="Li L."/>
            <person name="Wei W."/>
            <person name="Wang X."/>
            <person name="Wang C."/>
            <person name="Yang T."/>
            <person name="Huo Q."/>
            <person name="Li W."/>
            <person name="Guo W."/>
            <person name="Chen H."/>
            <person name="Zhou L."/>
            <person name="Ni X."/>
            <person name="Tian J."/>
            <person name="Zhou Y."/>
            <person name="Sheng Y."/>
            <person name="Liu T."/>
            <person name="Pan Y."/>
            <person name="Xia L."/>
            <person name="Li J."/>
            <person name="Zhao F."/>
            <person name="Cao W."/>
        </authorList>
    </citation>
    <scope>NUCLEOTIDE SEQUENCE</scope>
    <source>
        <strain evidence="1">Hyas-2018</strain>
    </source>
</reference>
<comment type="caution">
    <text evidence="1">The sequence shown here is derived from an EMBL/GenBank/DDBJ whole genome shotgun (WGS) entry which is preliminary data.</text>
</comment>
<protein>
    <submittedName>
        <fullName evidence="1">Uncharacterized protein</fullName>
    </submittedName>
</protein>
<keyword evidence="2" id="KW-1185">Reference proteome</keyword>
<dbReference type="Proteomes" id="UP000821845">
    <property type="component" value="Chromosome 3"/>
</dbReference>
<gene>
    <name evidence="1" type="ORF">HPB50_025312</name>
</gene>
<evidence type="ECO:0000313" key="1">
    <source>
        <dbReference type="EMBL" id="KAH6937044.1"/>
    </source>
</evidence>